<gene>
    <name evidence="1" type="ORF">Syun_009168</name>
</gene>
<reference evidence="1 2" key="1">
    <citation type="submission" date="2024-01" db="EMBL/GenBank/DDBJ databases">
        <title>Genome assemblies of Stephania.</title>
        <authorList>
            <person name="Yang L."/>
        </authorList>
    </citation>
    <scope>NUCLEOTIDE SEQUENCE [LARGE SCALE GENOMIC DNA]</scope>
    <source>
        <strain evidence="1">YNDBR</strain>
        <tissue evidence="1">Leaf</tissue>
    </source>
</reference>
<accession>A0AAP0KFV5</accession>
<dbReference type="Proteomes" id="UP001420932">
    <property type="component" value="Unassembled WGS sequence"/>
</dbReference>
<evidence type="ECO:0000313" key="1">
    <source>
        <dbReference type="EMBL" id="KAK9150859.1"/>
    </source>
</evidence>
<sequence length="65" mass="7705">MRGIEPWKGDDDRLSVDRERCMDIGNHESWYKVKKARRRTNSKTVVLLLITTSEKVKRSARFNPE</sequence>
<evidence type="ECO:0000313" key="2">
    <source>
        <dbReference type="Proteomes" id="UP001420932"/>
    </source>
</evidence>
<keyword evidence="2" id="KW-1185">Reference proteome</keyword>
<dbReference type="AlphaFoldDB" id="A0AAP0KFV5"/>
<dbReference type="EMBL" id="JBBNAF010000004">
    <property type="protein sequence ID" value="KAK9150859.1"/>
    <property type="molecule type" value="Genomic_DNA"/>
</dbReference>
<name>A0AAP0KFV5_9MAGN</name>
<proteinExistence type="predicted"/>
<protein>
    <submittedName>
        <fullName evidence="1">Uncharacterized protein</fullName>
    </submittedName>
</protein>
<comment type="caution">
    <text evidence="1">The sequence shown here is derived from an EMBL/GenBank/DDBJ whole genome shotgun (WGS) entry which is preliminary data.</text>
</comment>
<organism evidence="1 2">
    <name type="scientific">Stephania yunnanensis</name>
    <dbReference type="NCBI Taxonomy" id="152371"/>
    <lineage>
        <taxon>Eukaryota</taxon>
        <taxon>Viridiplantae</taxon>
        <taxon>Streptophyta</taxon>
        <taxon>Embryophyta</taxon>
        <taxon>Tracheophyta</taxon>
        <taxon>Spermatophyta</taxon>
        <taxon>Magnoliopsida</taxon>
        <taxon>Ranunculales</taxon>
        <taxon>Menispermaceae</taxon>
        <taxon>Menispermoideae</taxon>
        <taxon>Cissampelideae</taxon>
        <taxon>Stephania</taxon>
    </lineage>
</organism>